<feature type="transmembrane region" description="Helical" evidence="1">
    <location>
        <begin position="160"/>
        <end position="178"/>
    </location>
</feature>
<dbReference type="AlphaFoldDB" id="A0A4V2S381"/>
<name>A0A4V2S381_9GAMM</name>
<keyword evidence="3" id="KW-1185">Reference proteome</keyword>
<feature type="transmembrane region" description="Helical" evidence="1">
    <location>
        <begin position="47"/>
        <end position="70"/>
    </location>
</feature>
<feature type="transmembrane region" description="Helical" evidence="1">
    <location>
        <begin position="76"/>
        <end position="99"/>
    </location>
</feature>
<gene>
    <name evidence="2" type="ORF">EV148_101774</name>
</gene>
<accession>A0A4V2S381</accession>
<proteinExistence type="predicted"/>
<keyword evidence="1" id="KW-0812">Transmembrane</keyword>
<sequence>METTMELDDLKHAWQTLDRRLRQQNALGFQLLKSSRTDSARRGLRPLAWGQALQMLIGAAGMLVFAPYWVRHLHEPALLASGLVLHAYCLGLVIVGAVVEARIAAIDYAEPVLAIQRRLLALRRAYVIGGMVVGLPWWFIYVPLLVVLGDGRMLEDAPGVALVQLAIGAIGLLGTWWFHRWANRPERAAFGRKLDDAAAGGSIRRAQAALDELAAFERD</sequence>
<evidence type="ECO:0000313" key="2">
    <source>
        <dbReference type="EMBL" id="TCO43350.1"/>
    </source>
</evidence>
<dbReference type="EMBL" id="SLWQ01000001">
    <property type="protein sequence ID" value="TCO43350.1"/>
    <property type="molecule type" value="Genomic_DNA"/>
</dbReference>
<keyword evidence="1" id="KW-0472">Membrane</keyword>
<dbReference type="Proteomes" id="UP000294862">
    <property type="component" value="Unassembled WGS sequence"/>
</dbReference>
<organism evidence="2 3">
    <name type="scientific">Dokdonella fugitiva</name>
    <dbReference type="NCBI Taxonomy" id="328517"/>
    <lineage>
        <taxon>Bacteria</taxon>
        <taxon>Pseudomonadati</taxon>
        <taxon>Pseudomonadota</taxon>
        <taxon>Gammaproteobacteria</taxon>
        <taxon>Lysobacterales</taxon>
        <taxon>Rhodanobacteraceae</taxon>
        <taxon>Dokdonella</taxon>
    </lineage>
</organism>
<comment type="caution">
    <text evidence="2">The sequence shown here is derived from an EMBL/GenBank/DDBJ whole genome shotgun (WGS) entry which is preliminary data.</text>
</comment>
<keyword evidence="1" id="KW-1133">Transmembrane helix</keyword>
<dbReference type="RefSeq" id="WP_131993662.1">
    <property type="nucleotide sequence ID" value="NZ_JACGXM010000002.1"/>
</dbReference>
<evidence type="ECO:0000313" key="3">
    <source>
        <dbReference type="Proteomes" id="UP000294862"/>
    </source>
</evidence>
<dbReference type="OrthoDB" id="5954304at2"/>
<protein>
    <recommendedName>
        <fullName evidence="4">Serine/threonine protein kinase</fullName>
    </recommendedName>
</protein>
<evidence type="ECO:0008006" key="4">
    <source>
        <dbReference type="Google" id="ProtNLM"/>
    </source>
</evidence>
<reference evidence="2 3" key="1">
    <citation type="journal article" date="2015" name="Stand. Genomic Sci.">
        <title>Genomic Encyclopedia of Bacterial and Archaeal Type Strains, Phase III: the genomes of soil and plant-associated and newly described type strains.</title>
        <authorList>
            <person name="Whitman W.B."/>
            <person name="Woyke T."/>
            <person name="Klenk H.P."/>
            <person name="Zhou Y."/>
            <person name="Lilburn T.G."/>
            <person name="Beck B.J."/>
            <person name="De Vos P."/>
            <person name="Vandamme P."/>
            <person name="Eisen J.A."/>
            <person name="Garrity G."/>
            <person name="Hugenholtz P."/>
            <person name="Kyrpides N.C."/>
        </authorList>
    </citation>
    <scope>NUCLEOTIDE SEQUENCE [LARGE SCALE GENOMIC DNA]</scope>
    <source>
        <strain evidence="2 3">A3</strain>
    </source>
</reference>
<feature type="transmembrane region" description="Helical" evidence="1">
    <location>
        <begin position="125"/>
        <end position="148"/>
    </location>
</feature>
<evidence type="ECO:0000256" key="1">
    <source>
        <dbReference type="SAM" id="Phobius"/>
    </source>
</evidence>